<reference evidence="2 3" key="1">
    <citation type="submission" date="2020-08" db="EMBL/GenBank/DDBJ databases">
        <title>Genomic Encyclopedia of Type Strains, Phase IV (KMG-IV): sequencing the most valuable type-strain genomes for metagenomic binning, comparative biology and taxonomic classification.</title>
        <authorList>
            <person name="Goeker M."/>
        </authorList>
    </citation>
    <scope>NUCLEOTIDE SEQUENCE [LARGE SCALE GENOMIC DNA]</scope>
    <source>
        <strain evidence="2 3">DSM 15895</strain>
    </source>
</reference>
<keyword evidence="1" id="KW-1133">Transmembrane helix</keyword>
<feature type="transmembrane region" description="Helical" evidence="1">
    <location>
        <begin position="6"/>
        <end position="25"/>
    </location>
</feature>
<proteinExistence type="predicted"/>
<keyword evidence="3" id="KW-1185">Reference proteome</keyword>
<dbReference type="AlphaFoldDB" id="A0A7W8CQ42"/>
<gene>
    <name evidence="2" type="ORF">HNQ44_000927</name>
</gene>
<dbReference type="EMBL" id="JACHHE010000002">
    <property type="protein sequence ID" value="MBB5179503.1"/>
    <property type="molecule type" value="Genomic_DNA"/>
</dbReference>
<evidence type="ECO:0000313" key="3">
    <source>
        <dbReference type="Proteomes" id="UP000525923"/>
    </source>
</evidence>
<keyword evidence="1" id="KW-0812">Transmembrane</keyword>
<evidence type="ECO:0000256" key="1">
    <source>
        <dbReference type="SAM" id="Phobius"/>
    </source>
</evidence>
<name>A0A7W8CQ42_9BACL</name>
<dbReference type="Proteomes" id="UP000525923">
    <property type="component" value="Unassembled WGS sequence"/>
</dbReference>
<protein>
    <submittedName>
        <fullName evidence="2">Uncharacterized protein</fullName>
    </submittedName>
</protein>
<evidence type="ECO:0000313" key="2">
    <source>
        <dbReference type="EMBL" id="MBB5179503.1"/>
    </source>
</evidence>
<comment type="caution">
    <text evidence="2">The sequence shown here is derived from an EMBL/GenBank/DDBJ whole genome shotgun (WGS) entry which is preliminary data.</text>
</comment>
<organism evidence="2 3">
    <name type="scientific">Planococcus koreensis</name>
    <dbReference type="NCBI Taxonomy" id="112331"/>
    <lineage>
        <taxon>Bacteria</taxon>
        <taxon>Bacillati</taxon>
        <taxon>Bacillota</taxon>
        <taxon>Bacilli</taxon>
        <taxon>Bacillales</taxon>
        <taxon>Caryophanaceae</taxon>
        <taxon>Planococcus</taxon>
    </lineage>
</organism>
<keyword evidence="1" id="KW-0472">Membrane</keyword>
<sequence>MDVKPLFGVVFCISARFWVFCAYSAKALIENKRGIEL</sequence>
<accession>A0A7W8CQ42</accession>